<keyword evidence="1" id="KW-0812">Transmembrane</keyword>
<name>F4QFP9_CACFS</name>
<organism evidence="3 4">
    <name type="scientific">Cavenderia fasciculata</name>
    <name type="common">Slime mold</name>
    <name type="synonym">Dictyostelium fasciculatum</name>
    <dbReference type="NCBI Taxonomy" id="261658"/>
    <lineage>
        <taxon>Eukaryota</taxon>
        <taxon>Amoebozoa</taxon>
        <taxon>Evosea</taxon>
        <taxon>Eumycetozoa</taxon>
        <taxon>Dictyostelia</taxon>
        <taxon>Acytosteliales</taxon>
        <taxon>Cavenderiaceae</taxon>
        <taxon>Cavenderia</taxon>
    </lineage>
</organism>
<dbReference type="KEGG" id="dfa:DFA_11263"/>
<proteinExistence type="predicted"/>
<gene>
    <name evidence="3" type="ORF">DFA_11263</name>
</gene>
<evidence type="ECO:0000259" key="2">
    <source>
        <dbReference type="PROSITE" id="PS01186"/>
    </source>
</evidence>
<accession>F4QFP9</accession>
<dbReference type="OrthoDB" id="527990at2759"/>
<dbReference type="InterPro" id="IPR000742">
    <property type="entry name" value="EGF"/>
</dbReference>
<sequence>MHFIIIVQNVCNDRIQLSVQEYNSSNNKNVELNGDFGPSISNTSTTTTTVSIKINNTIECVVESVSQFHFNCTLDQQPSFGLASVQLKLNNHLNTLARNILNLQITTNHNNHLMMEYQNQNVSSNTFNCYGHGYCDDSGKCQCQNGYSDIDNCLTKYINRTITPNTTDPTVSFDVDGLDFDFLFEIDSFQELDLDDKVAESNWKIIVIAVCVSFVVISIILIAAKVLKKKVQFKFANRFNKCFKSQSNKMSPIAKANTQEQ</sequence>
<feature type="transmembrane region" description="Helical" evidence="1">
    <location>
        <begin position="203"/>
        <end position="224"/>
    </location>
</feature>
<evidence type="ECO:0000256" key="1">
    <source>
        <dbReference type="SAM" id="Phobius"/>
    </source>
</evidence>
<dbReference type="PROSITE" id="PS01186">
    <property type="entry name" value="EGF_2"/>
    <property type="match status" value="1"/>
</dbReference>
<dbReference type="Proteomes" id="UP000007797">
    <property type="component" value="Unassembled WGS sequence"/>
</dbReference>
<feature type="domain" description="EGF-like" evidence="2">
    <location>
        <begin position="141"/>
        <end position="153"/>
    </location>
</feature>
<keyword evidence="4" id="KW-1185">Reference proteome</keyword>
<evidence type="ECO:0000313" key="3">
    <source>
        <dbReference type="EMBL" id="EGG13502.1"/>
    </source>
</evidence>
<protein>
    <recommendedName>
        <fullName evidence="2">EGF-like domain-containing protein</fullName>
    </recommendedName>
</protein>
<dbReference type="AlphaFoldDB" id="F4QFP9"/>
<evidence type="ECO:0000313" key="4">
    <source>
        <dbReference type="Proteomes" id="UP000007797"/>
    </source>
</evidence>
<keyword evidence="1" id="KW-1133">Transmembrane helix</keyword>
<dbReference type="RefSeq" id="XP_004350206.1">
    <property type="nucleotide sequence ID" value="XM_004350156.1"/>
</dbReference>
<reference evidence="4" key="1">
    <citation type="journal article" date="2011" name="Genome Res.">
        <title>Phylogeny-wide analysis of social amoeba genomes highlights ancient origins for complex intercellular communication.</title>
        <authorList>
            <person name="Heidel A.J."/>
            <person name="Lawal H.M."/>
            <person name="Felder M."/>
            <person name="Schilde C."/>
            <person name="Helps N.R."/>
            <person name="Tunggal B."/>
            <person name="Rivero F."/>
            <person name="John U."/>
            <person name="Schleicher M."/>
            <person name="Eichinger L."/>
            <person name="Platzer M."/>
            <person name="Noegel A.A."/>
            <person name="Schaap P."/>
            <person name="Gloeckner G."/>
        </authorList>
    </citation>
    <scope>NUCLEOTIDE SEQUENCE [LARGE SCALE GENOMIC DNA]</scope>
    <source>
        <strain evidence="4">SH3</strain>
    </source>
</reference>
<dbReference type="EMBL" id="GL883029">
    <property type="protein sequence ID" value="EGG13502.1"/>
    <property type="molecule type" value="Genomic_DNA"/>
</dbReference>
<dbReference type="GeneID" id="14865831"/>
<keyword evidence="1" id="KW-0472">Membrane</keyword>